<sequence>LPRFLDPVLEFLSNNLPSPLYALLLKVLSHSLGAIAALTTLCESLLSSSPSNWNAQTLLPPIITILAAYLALASLYRTTSWLIRLIFWFMKWGTLLGILMGGVGYLIGGAVGNAVGNQGPI</sequence>
<keyword evidence="1" id="KW-0472">Membrane</keyword>
<keyword evidence="1" id="KW-0812">Transmembrane</keyword>
<dbReference type="HOGENOM" id="CLU_2043632_0_0_1"/>
<organism evidence="2 3">
    <name type="scientific">Hebeloma cylindrosporum</name>
    <dbReference type="NCBI Taxonomy" id="76867"/>
    <lineage>
        <taxon>Eukaryota</taxon>
        <taxon>Fungi</taxon>
        <taxon>Dikarya</taxon>
        <taxon>Basidiomycota</taxon>
        <taxon>Agaricomycotina</taxon>
        <taxon>Agaricomycetes</taxon>
        <taxon>Agaricomycetidae</taxon>
        <taxon>Agaricales</taxon>
        <taxon>Agaricineae</taxon>
        <taxon>Hymenogastraceae</taxon>
        <taxon>Hebeloma</taxon>
    </lineage>
</organism>
<protein>
    <submittedName>
        <fullName evidence="2">Uncharacterized protein</fullName>
    </submittedName>
</protein>
<feature type="transmembrane region" description="Helical" evidence="1">
    <location>
        <begin position="82"/>
        <end position="107"/>
    </location>
</feature>
<feature type="transmembrane region" description="Helical" evidence="1">
    <location>
        <begin position="58"/>
        <end position="76"/>
    </location>
</feature>
<dbReference type="EMBL" id="KN831772">
    <property type="protein sequence ID" value="KIM45136.1"/>
    <property type="molecule type" value="Genomic_DNA"/>
</dbReference>
<reference evidence="2 3" key="1">
    <citation type="submission" date="2014-04" db="EMBL/GenBank/DDBJ databases">
        <authorList>
            <consortium name="DOE Joint Genome Institute"/>
            <person name="Kuo A."/>
            <person name="Gay G."/>
            <person name="Dore J."/>
            <person name="Kohler A."/>
            <person name="Nagy L.G."/>
            <person name="Floudas D."/>
            <person name="Copeland A."/>
            <person name="Barry K.W."/>
            <person name="Cichocki N."/>
            <person name="Veneault-Fourrey C."/>
            <person name="LaButti K."/>
            <person name="Lindquist E.A."/>
            <person name="Lipzen A."/>
            <person name="Lundell T."/>
            <person name="Morin E."/>
            <person name="Murat C."/>
            <person name="Sun H."/>
            <person name="Tunlid A."/>
            <person name="Henrissat B."/>
            <person name="Grigoriev I.V."/>
            <person name="Hibbett D.S."/>
            <person name="Martin F."/>
            <person name="Nordberg H.P."/>
            <person name="Cantor M.N."/>
            <person name="Hua S.X."/>
        </authorList>
    </citation>
    <scope>NUCLEOTIDE SEQUENCE [LARGE SCALE GENOMIC DNA]</scope>
    <source>
        <strain evidence="3">h7</strain>
    </source>
</reference>
<proteinExistence type="predicted"/>
<accession>A0A0C3CN12</accession>
<dbReference type="AlphaFoldDB" id="A0A0C3CN12"/>
<name>A0A0C3CN12_HEBCY</name>
<gene>
    <name evidence="2" type="ORF">M413DRAFT_35330</name>
</gene>
<dbReference type="Proteomes" id="UP000053424">
    <property type="component" value="Unassembled WGS sequence"/>
</dbReference>
<evidence type="ECO:0000313" key="2">
    <source>
        <dbReference type="EMBL" id="KIM45136.1"/>
    </source>
</evidence>
<evidence type="ECO:0000313" key="3">
    <source>
        <dbReference type="Proteomes" id="UP000053424"/>
    </source>
</evidence>
<dbReference type="STRING" id="686832.A0A0C3CN12"/>
<feature type="transmembrane region" description="Helical" evidence="1">
    <location>
        <begin position="20"/>
        <end position="46"/>
    </location>
</feature>
<dbReference type="OrthoDB" id="2502792at2759"/>
<feature type="non-terminal residue" evidence="2">
    <location>
        <position position="121"/>
    </location>
</feature>
<evidence type="ECO:0000256" key="1">
    <source>
        <dbReference type="SAM" id="Phobius"/>
    </source>
</evidence>
<feature type="non-terminal residue" evidence="2">
    <location>
        <position position="1"/>
    </location>
</feature>
<keyword evidence="3" id="KW-1185">Reference proteome</keyword>
<keyword evidence="1" id="KW-1133">Transmembrane helix</keyword>
<reference evidence="3" key="2">
    <citation type="submission" date="2015-01" db="EMBL/GenBank/DDBJ databases">
        <title>Evolutionary Origins and Diversification of the Mycorrhizal Mutualists.</title>
        <authorList>
            <consortium name="DOE Joint Genome Institute"/>
            <consortium name="Mycorrhizal Genomics Consortium"/>
            <person name="Kohler A."/>
            <person name="Kuo A."/>
            <person name="Nagy L.G."/>
            <person name="Floudas D."/>
            <person name="Copeland A."/>
            <person name="Barry K.W."/>
            <person name="Cichocki N."/>
            <person name="Veneault-Fourrey C."/>
            <person name="LaButti K."/>
            <person name="Lindquist E.A."/>
            <person name="Lipzen A."/>
            <person name="Lundell T."/>
            <person name="Morin E."/>
            <person name="Murat C."/>
            <person name="Riley R."/>
            <person name="Ohm R."/>
            <person name="Sun H."/>
            <person name="Tunlid A."/>
            <person name="Henrissat B."/>
            <person name="Grigoriev I.V."/>
            <person name="Hibbett D.S."/>
            <person name="Martin F."/>
        </authorList>
    </citation>
    <scope>NUCLEOTIDE SEQUENCE [LARGE SCALE GENOMIC DNA]</scope>
    <source>
        <strain evidence="3">h7</strain>
    </source>
</reference>